<feature type="transmembrane region" description="Helical" evidence="10">
    <location>
        <begin position="71"/>
        <end position="91"/>
    </location>
</feature>
<dbReference type="GO" id="GO:0034486">
    <property type="term" value="P:vacuolar transmembrane transport"/>
    <property type="evidence" value="ECO:0007669"/>
    <property type="project" value="TreeGrafter"/>
</dbReference>
<reference evidence="12" key="1">
    <citation type="submission" date="2025-08" db="UniProtKB">
        <authorList>
            <consortium name="RefSeq"/>
        </authorList>
    </citation>
    <scope>IDENTIFICATION</scope>
</reference>
<feature type="transmembrane region" description="Helical" evidence="10">
    <location>
        <begin position="404"/>
        <end position="427"/>
    </location>
</feature>
<dbReference type="PANTHER" id="PTHR23507:SF9">
    <property type="entry name" value="LYSOSOMAL PROTON-COUPLED STEROID CONJUGATE AND BILE ACID SYMPORTER SLC46A3"/>
    <property type="match status" value="1"/>
</dbReference>
<comment type="subcellular location">
    <subcellularLocation>
        <location evidence="1">Lysosome membrane</location>
        <topology evidence="1">Multi-pass membrane protein</topology>
    </subcellularLocation>
</comment>
<dbReference type="GeneID" id="115828267"/>
<evidence type="ECO:0000256" key="5">
    <source>
        <dbReference type="ARBA" id="ARBA00022989"/>
    </source>
</evidence>
<dbReference type="Proteomes" id="UP000504632">
    <property type="component" value="Chromosome 15"/>
</dbReference>
<keyword evidence="11" id="KW-1185">Reference proteome</keyword>
<dbReference type="OrthoDB" id="3026777at2759"/>
<evidence type="ECO:0000256" key="8">
    <source>
        <dbReference type="ARBA" id="ARBA00023228"/>
    </source>
</evidence>
<evidence type="ECO:0000256" key="3">
    <source>
        <dbReference type="ARBA" id="ARBA00022692"/>
    </source>
</evidence>
<feature type="transmembrane region" description="Helical" evidence="10">
    <location>
        <begin position="279"/>
        <end position="305"/>
    </location>
</feature>
<gene>
    <name evidence="12" type="primary">slc46a3</name>
</gene>
<name>A0A6J2WUV8_CHACN</name>
<keyword evidence="8" id="KW-0458">Lysosome</keyword>
<organism evidence="11 12">
    <name type="scientific">Chanos chanos</name>
    <name type="common">Milkfish</name>
    <name type="synonym">Mugil chanos</name>
    <dbReference type="NCBI Taxonomy" id="29144"/>
    <lineage>
        <taxon>Eukaryota</taxon>
        <taxon>Metazoa</taxon>
        <taxon>Chordata</taxon>
        <taxon>Craniata</taxon>
        <taxon>Vertebrata</taxon>
        <taxon>Euteleostomi</taxon>
        <taxon>Actinopterygii</taxon>
        <taxon>Neopterygii</taxon>
        <taxon>Teleostei</taxon>
        <taxon>Ostariophysi</taxon>
        <taxon>Gonorynchiformes</taxon>
        <taxon>Chanidae</taxon>
        <taxon>Chanos</taxon>
    </lineage>
</organism>
<evidence type="ECO:0000256" key="9">
    <source>
        <dbReference type="SAM" id="MobiDB-lite"/>
    </source>
</evidence>
<dbReference type="PANTHER" id="PTHR23507">
    <property type="entry name" value="ZGC:174356"/>
    <property type="match status" value="1"/>
</dbReference>
<keyword evidence="4" id="KW-0769">Symport</keyword>
<accession>A0A6J2WUV8</accession>
<dbReference type="InParanoid" id="A0A6J2WUV8"/>
<dbReference type="GO" id="GO:0005765">
    <property type="term" value="C:lysosomal membrane"/>
    <property type="evidence" value="ECO:0007669"/>
    <property type="project" value="UniProtKB-SubCell"/>
</dbReference>
<evidence type="ECO:0000256" key="6">
    <source>
        <dbReference type="ARBA" id="ARBA00023136"/>
    </source>
</evidence>
<evidence type="ECO:0000256" key="1">
    <source>
        <dbReference type="ARBA" id="ARBA00004155"/>
    </source>
</evidence>
<sequence length="492" mass="53938">MKRVYLIEPVVALYAFAMFMTYPLLQQFVYRRLWQDLTGSPFPSSPNVSHCSNNYSNQSIHKRVQMEASLFFLQSELCFLFPSLIISLLLVSYSDHSGRKAAIVPPLVGDLLFGLSYFIVSYLSLNLRYLLLAAFLTGFLGGPASLLGGCFAYVADCCSGKEKAGEKMVRMAGLDMLLGVLSGLASLCTGFFISATGFSWPFLTAALLHLLNLFYVFGALQESMVLPDPQPVLSPPSPSSSSSLSTDTEPPRLSQKQAVMSQLQGVYLLFATSTRRRKLALGLNLAAFTFYKVANVGGFSIFILYELNTPLCWDEVFVGYGSAFSTAIFLGSFAGVWLLSRCLRDPHIVLIGLISVAAGFIMTAFAKTTLLMFLVRLPLLLSIMPTPVFRSMMSKLVTSSEQGAMFACVSFVEMLSMGLAYTIFSSIYAATVYWFSGFSFLLAAGLSLVPAALIGALLFFHLDVDDETSYLTSNEETESQPESFQLPPWDPS</sequence>
<evidence type="ECO:0000256" key="7">
    <source>
        <dbReference type="ARBA" id="ARBA00023180"/>
    </source>
</evidence>
<feature type="transmembrane region" description="Helical" evidence="10">
    <location>
        <begin position="200"/>
        <end position="220"/>
    </location>
</feature>
<dbReference type="RefSeq" id="XP_030648080.1">
    <property type="nucleotide sequence ID" value="XM_030792220.1"/>
</dbReference>
<keyword evidence="2" id="KW-0813">Transport</keyword>
<feature type="transmembrane region" description="Helical" evidence="10">
    <location>
        <begin position="5"/>
        <end position="25"/>
    </location>
</feature>
<keyword evidence="3 10" id="KW-0812">Transmembrane</keyword>
<dbReference type="GO" id="GO:0015293">
    <property type="term" value="F:symporter activity"/>
    <property type="evidence" value="ECO:0007669"/>
    <property type="project" value="UniProtKB-KW"/>
</dbReference>
<evidence type="ECO:0000313" key="11">
    <source>
        <dbReference type="Proteomes" id="UP000504632"/>
    </source>
</evidence>
<keyword evidence="5 10" id="KW-1133">Transmembrane helix</keyword>
<evidence type="ECO:0000256" key="2">
    <source>
        <dbReference type="ARBA" id="ARBA00022448"/>
    </source>
</evidence>
<dbReference type="SUPFAM" id="SSF103473">
    <property type="entry name" value="MFS general substrate transporter"/>
    <property type="match status" value="1"/>
</dbReference>
<dbReference type="Gene3D" id="1.20.1250.20">
    <property type="entry name" value="MFS general substrate transporter like domains"/>
    <property type="match status" value="1"/>
</dbReference>
<evidence type="ECO:0000256" key="4">
    <source>
        <dbReference type="ARBA" id="ARBA00022847"/>
    </source>
</evidence>
<feature type="compositionally biased region" description="Low complexity" evidence="9">
    <location>
        <begin position="239"/>
        <end position="248"/>
    </location>
</feature>
<feature type="transmembrane region" description="Helical" evidence="10">
    <location>
        <begin position="176"/>
        <end position="194"/>
    </location>
</feature>
<evidence type="ECO:0000313" key="12">
    <source>
        <dbReference type="RefSeq" id="XP_030648080.1"/>
    </source>
</evidence>
<dbReference type="CTD" id="283537"/>
<feature type="region of interest" description="Disordered" evidence="9">
    <location>
        <begin position="230"/>
        <end position="250"/>
    </location>
</feature>
<feature type="region of interest" description="Disordered" evidence="9">
    <location>
        <begin position="472"/>
        <end position="492"/>
    </location>
</feature>
<feature type="transmembrane region" description="Helical" evidence="10">
    <location>
        <begin position="317"/>
        <end position="340"/>
    </location>
</feature>
<keyword evidence="6 10" id="KW-0472">Membrane</keyword>
<protein>
    <submittedName>
        <fullName evidence="12">Solute carrier family 46 member 3</fullName>
    </submittedName>
</protein>
<feature type="transmembrane region" description="Helical" evidence="10">
    <location>
        <begin position="103"/>
        <end position="123"/>
    </location>
</feature>
<feature type="transmembrane region" description="Helical" evidence="10">
    <location>
        <begin position="347"/>
        <end position="365"/>
    </location>
</feature>
<keyword evidence="7" id="KW-0325">Glycoprotein</keyword>
<proteinExistence type="predicted"/>
<feature type="transmembrane region" description="Helical" evidence="10">
    <location>
        <begin position="433"/>
        <end position="460"/>
    </location>
</feature>
<dbReference type="InterPro" id="IPR036259">
    <property type="entry name" value="MFS_trans_sf"/>
</dbReference>
<feature type="transmembrane region" description="Helical" evidence="10">
    <location>
        <begin position="129"/>
        <end position="155"/>
    </location>
</feature>
<dbReference type="AlphaFoldDB" id="A0A6J2WUV8"/>
<evidence type="ECO:0000256" key="10">
    <source>
        <dbReference type="SAM" id="Phobius"/>
    </source>
</evidence>